<gene>
    <name evidence="3" type="ORF">KDL28_23415</name>
</gene>
<evidence type="ECO:0000313" key="3">
    <source>
        <dbReference type="EMBL" id="MCO1658016.1"/>
    </source>
</evidence>
<protein>
    <submittedName>
        <fullName evidence="3">Penicillin-binding protein 2</fullName>
    </submittedName>
</protein>
<reference evidence="3" key="1">
    <citation type="submission" date="2021-04" db="EMBL/GenBank/DDBJ databases">
        <title>Pseudonocardia sp. nov., isolated from sandy soil of mangrove forest.</title>
        <authorList>
            <person name="Zan Z."/>
            <person name="Huang R."/>
            <person name="Liu W."/>
        </authorList>
    </citation>
    <scope>NUCLEOTIDE SEQUENCE</scope>
    <source>
        <strain evidence="3">S2-4</strain>
    </source>
</reference>
<dbReference type="InterPro" id="IPR012338">
    <property type="entry name" value="Beta-lactam/transpept-like"/>
</dbReference>
<dbReference type="Gene3D" id="3.40.710.10">
    <property type="entry name" value="DD-peptidase/beta-lactamase superfamily"/>
    <property type="match status" value="1"/>
</dbReference>
<dbReference type="Pfam" id="PF21922">
    <property type="entry name" value="PBP_dimer_2"/>
    <property type="match status" value="1"/>
</dbReference>
<dbReference type="PANTHER" id="PTHR30627:SF24">
    <property type="entry name" value="PENICILLIN-BINDING PROTEIN 4B"/>
    <property type="match status" value="1"/>
</dbReference>
<keyword evidence="4" id="KW-1185">Reference proteome</keyword>
<evidence type="ECO:0000313" key="4">
    <source>
        <dbReference type="Proteomes" id="UP001165283"/>
    </source>
</evidence>
<dbReference type="EMBL" id="JAGSOV010000049">
    <property type="protein sequence ID" value="MCO1658016.1"/>
    <property type="molecule type" value="Genomic_DNA"/>
</dbReference>
<dbReference type="InterPro" id="IPR050515">
    <property type="entry name" value="Beta-lactam/transpept"/>
</dbReference>
<dbReference type="InterPro" id="IPR054120">
    <property type="entry name" value="PBPA_dimer"/>
</dbReference>
<sequence length="490" mass="51645">MNTPIRRIAIAVMAMILLLLGNLTYVQVVKAGDYREDSRNKRVLLAEYARKRGQISAGGKVLASSVPSDDELKYQRQYPDGPVYAPLTGYYSTIYGPSGLERAADGVLNGSDDRLFVRRVSDLITGRDPSGGNVVLTIDPEVQQTAFDQLQSKGYTGSIVALRPQTGEILGMVSTPSYDPGPLASHRAEEQKQAWTELNDAEPAVLPNRAISERYPPGSTFKLIDVAAALSSGRYTPDSPFTAAPSIILEGTRTPLPNFGGNRCGGGETATLREALQRSCNTAFAELSAQLGPQAIQEQAAAFGIGSTDLTIPLKVAGSTLGDIENTAQLQQSSIGQASVALTPLQNAMIAAAIANGGEVMRPYLIKEIQDQELNSVETTEPDRIGPAIDSGVASTMTEMMVNNENSYAPLNKIRGVQIAAKTGTAQHGADDSVPPHVWYVGFAPAEDPQVAVAVLVESGGDPNNLEATGGQVAAPLGRAVISAALGESP</sequence>
<accession>A0ABT1A4T2</accession>
<feature type="domain" description="Penicillin binding protein A dimerisation" evidence="2">
    <location>
        <begin position="52"/>
        <end position="134"/>
    </location>
</feature>
<name>A0ABT1A4T2_9PSEU</name>
<dbReference type="Pfam" id="PF00905">
    <property type="entry name" value="Transpeptidase"/>
    <property type="match status" value="1"/>
</dbReference>
<dbReference type="Proteomes" id="UP001165283">
    <property type="component" value="Unassembled WGS sequence"/>
</dbReference>
<evidence type="ECO:0000259" key="2">
    <source>
        <dbReference type="Pfam" id="PF21922"/>
    </source>
</evidence>
<dbReference type="Gene3D" id="3.90.1310.10">
    <property type="entry name" value="Penicillin-binding protein 2a (Domain 2)"/>
    <property type="match status" value="1"/>
</dbReference>
<comment type="caution">
    <text evidence="3">The sequence shown here is derived from an EMBL/GenBank/DDBJ whole genome shotgun (WGS) entry which is preliminary data.</text>
</comment>
<dbReference type="SUPFAM" id="SSF56519">
    <property type="entry name" value="Penicillin binding protein dimerisation domain"/>
    <property type="match status" value="1"/>
</dbReference>
<dbReference type="RefSeq" id="WP_252441666.1">
    <property type="nucleotide sequence ID" value="NZ_JAGSOV010000049.1"/>
</dbReference>
<dbReference type="SUPFAM" id="SSF56601">
    <property type="entry name" value="beta-lactamase/transpeptidase-like"/>
    <property type="match status" value="1"/>
</dbReference>
<dbReference type="InterPro" id="IPR036138">
    <property type="entry name" value="PBP_dimer_sf"/>
</dbReference>
<evidence type="ECO:0000259" key="1">
    <source>
        <dbReference type="Pfam" id="PF00905"/>
    </source>
</evidence>
<organism evidence="3 4">
    <name type="scientific">Pseudonocardia humida</name>
    <dbReference type="NCBI Taxonomy" id="2800819"/>
    <lineage>
        <taxon>Bacteria</taxon>
        <taxon>Bacillati</taxon>
        <taxon>Actinomycetota</taxon>
        <taxon>Actinomycetes</taxon>
        <taxon>Pseudonocardiales</taxon>
        <taxon>Pseudonocardiaceae</taxon>
        <taxon>Pseudonocardia</taxon>
    </lineage>
</organism>
<dbReference type="PANTHER" id="PTHR30627">
    <property type="entry name" value="PEPTIDOGLYCAN D,D-TRANSPEPTIDASE"/>
    <property type="match status" value="1"/>
</dbReference>
<feature type="domain" description="Penicillin-binding protein transpeptidase" evidence="1">
    <location>
        <begin position="157"/>
        <end position="482"/>
    </location>
</feature>
<dbReference type="InterPro" id="IPR001460">
    <property type="entry name" value="PCN-bd_Tpept"/>
</dbReference>
<proteinExistence type="predicted"/>